<dbReference type="PANTHER" id="PTHR31065:SF90">
    <property type="entry name" value="(WILD MALAYSIAN BANANA) HYPOTHETICAL PROTEIN"/>
    <property type="match status" value="1"/>
</dbReference>
<proteinExistence type="predicted"/>
<reference evidence="1" key="1">
    <citation type="submission" date="2022-05" db="EMBL/GenBank/DDBJ databases">
        <title>The Musa troglodytarum L. genome provides insights into the mechanism of non-climacteric behaviour and enrichment of carotenoids.</title>
        <authorList>
            <person name="Wang J."/>
        </authorList>
    </citation>
    <scope>NUCLEOTIDE SEQUENCE</scope>
    <source>
        <tissue evidence="1">Leaf</tissue>
    </source>
</reference>
<accession>A0A9E7L7X9</accession>
<organism evidence="1 2">
    <name type="scientific">Musa troglodytarum</name>
    <name type="common">fe'i banana</name>
    <dbReference type="NCBI Taxonomy" id="320322"/>
    <lineage>
        <taxon>Eukaryota</taxon>
        <taxon>Viridiplantae</taxon>
        <taxon>Streptophyta</taxon>
        <taxon>Embryophyta</taxon>
        <taxon>Tracheophyta</taxon>
        <taxon>Spermatophyta</taxon>
        <taxon>Magnoliopsida</taxon>
        <taxon>Liliopsida</taxon>
        <taxon>Zingiberales</taxon>
        <taxon>Musaceae</taxon>
        <taxon>Musa</taxon>
    </lineage>
</organism>
<dbReference type="EMBL" id="CP097511">
    <property type="protein sequence ID" value="URE47707.1"/>
    <property type="molecule type" value="Genomic_DNA"/>
</dbReference>
<protein>
    <submittedName>
        <fullName evidence="1">PLATZ transcription factor</fullName>
    </submittedName>
</protein>
<dbReference type="AlphaFoldDB" id="A0A9E7L7X9"/>
<evidence type="ECO:0000313" key="2">
    <source>
        <dbReference type="Proteomes" id="UP001055439"/>
    </source>
</evidence>
<keyword evidence="2" id="KW-1185">Reference proteome</keyword>
<dbReference type="PANTHER" id="PTHR31065">
    <property type="entry name" value="PLATZ TRANSCRIPTION FACTOR FAMILY PROTEIN"/>
    <property type="match status" value="1"/>
</dbReference>
<gene>
    <name evidence="1" type="ORF">MUK42_32695</name>
</gene>
<sequence>MSDDQASSQLSLDGRYCLHYKKASVIKREEEEEEEEERGREKARVPPRWIKVLLRSKFFGVCEEHKEARKSEENIYRVDCGRRVCPHCLARPGCPHRAHRHLQIRRYVYQDVVRAHRMQKLLNRSIVWDTVGVASSGPIGRDPSGPFVETRTADLEDLKSAPRSSARGRVDVRNLTHDALFIGSHHHQTHGHLSSMVFDHKNSTRTQLI</sequence>
<evidence type="ECO:0000313" key="1">
    <source>
        <dbReference type="EMBL" id="URE47707.1"/>
    </source>
</evidence>
<name>A0A9E7L7X9_9LILI</name>
<dbReference type="Proteomes" id="UP001055439">
    <property type="component" value="Chromosome 9"/>
</dbReference>